<comment type="caution">
    <text evidence="4">The sequence shown here is derived from an EMBL/GenBank/DDBJ whole genome shotgun (WGS) entry which is preliminary data.</text>
</comment>
<evidence type="ECO:0000256" key="2">
    <source>
        <dbReference type="ARBA" id="ARBA00022679"/>
    </source>
</evidence>
<dbReference type="EMBL" id="CABITT030000004">
    <property type="protein sequence ID" value="VVB01213.1"/>
    <property type="molecule type" value="Genomic_DNA"/>
</dbReference>
<dbReference type="Gene3D" id="3.30.559.10">
    <property type="entry name" value="Chloramphenicol acetyltransferase-like domain"/>
    <property type="match status" value="2"/>
</dbReference>
<accession>A0A565BK53</accession>
<reference evidence="4" key="1">
    <citation type="submission" date="2019-07" db="EMBL/GenBank/DDBJ databases">
        <authorList>
            <person name="Dittberner H."/>
        </authorList>
    </citation>
    <scope>NUCLEOTIDE SEQUENCE [LARGE SCALE GENOMIC DNA]</scope>
</reference>
<dbReference type="InterPro" id="IPR023213">
    <property type="entry name" value="CAT-like_dom_sf"/>
</dbReference>
<dbReference type="AlphaFoldDB" id="A0A565BK53"/>
<protein>
    <submittedName>
        <fullName evidence="4">Uncharacterized protein</fullName>
    </submittedName>
</protein>
<proteinExistence type="inferred from homology"/>
<keyword evidence="3" id="KW-0012">Acyltransferase</keyword>
<dbReference type="Pfam" id="PF02458">
    <property type="entry name" value="Transferase"/>
    <property type="match status" value="1"/>
</dbReference>
<keyword evidence="2" id="KW-0808">Transferase</keyword>
<sequence>MYVPVIFFYKAEHLATMSPQIISGKLKTSLSQTLSRFYPLAGRIKGLSVSCNDEGAVFTEARTDLLLSDFLENMVNMDSLDRFSPTTIGDSPTEWPLLSVKVTFFGSGSGVAVSVSVSHRICDAASLLTFVTDWATTTAKGKSNDTIHFAETTIYPPPDHVSLQFPPTDSNIVNSTSKCVTNRLVFESTKIAELKRKAASESVHVPTRVEAISALVLKCARNASRSNSVVPRIPSTLLSRDAIGNLHTSFFVKKDAENDLDIFETVAAFRKAKVGVNEMIKENLESNTLGQYLFSLMGSFEAEVKPDIDIYSMSSWCRKPFYEVDFGWGSPVLIGSFNKMFVWLMVSKDGDCVEVWIGLPEQDMHTFLRDQDLLAYAIVNPPVLI</sequence>
<organism evidence="4 5">
    <name type="scientific">Arabis nemorensis</name>
    <dbReference type="NCBI Taxonomy" id="586526"/>
    <lineage>
        <taxon>Eukaryota</taxon>
        <taxon>Viridiplantae</taxon>
        <taxon>Streptophyta</taxon>
        <taxon>Embryophyta</taxon>
        <taxon>Tracheophyta</taxon>
        <taxon>Spermatophyta</taxon>
        <taxon>Magnoliopsida</taxon>
        <taxon>eudicotyledons</taxon>
        <taxon>Gunneridae</taxon>
        <taxon>Pentapetalae</taxon>
        <taxon>rosids</taxon>
        <taxon>malvids</taxon>
        <taxon>Brassicales</taxon>
        <taxon>Brassicaceae</taxon>
        <taxon>Arabideae</taxon>
        <taxon>Arabis</taxon>
    </lineage>
</organism>
<name>A0A565BK53_9BRAS</name>
<evidence type="ECO:0000313" key="4">
    <source>
        <dbReference type="EMBL" id="VVB01213.1"/>
    </source>
</evidence>
<evidence type="ECO:0000256" key="1">
    <source>
        <dbReference type="ARBA" id="ARBA00009861"/>
    </source>
</evidence>
<evidence type="ECO:0000313" key="5">
    <source>
        <dbReference type="Proteomes" id="UP000489600"/>
    </source>
</evidence>
<dbReference type="PANTHER" id="PTHR31623:SF119">
    <property type="entry name" value="BAHD ACYLTRANSFERASE BIA1"/>
    <property type="match status" value="1"/>
</dbReference>
<gene>
    <name evidence="4" type="ORF">ANE_LOCUS11657</name>
</gene>
<dbReference type="OrthoDB" id="1065894at2759"/>
<evidence type="ECO:0000256" key="3">
    <source>
        <dbReference type="ARBA" id="ARBA00023315"/>
    </source>
</evidence>
<dbReference type="PANTHER" id="PTHR31623">
    <property type="entry name" value="F21J9.9"/>
    <property type="match status" value="1"/>
</dbReference>
<dbReference type="GO" id="GO:0016746">
    <property type="term" value="F:acyltransferase activity"/>
    <property type="evidence" value="ECO:0007669"/>
    <property type="project" value="UniProtKB-KW"/>
</dbReference>
<comment type="similarity">
    <text evidence="1">Belongs to the plant acyltransferase family.</text>
</comment>
<keyword evidence="5" id="KW-1185">Reference proteome</keyword>
<dbReference type="Proteomes" id="UP000489600">
    <property type="component" value="Unassembled WGS sequence"/>
</dbReference>